<organism evidence="4 5">
    <name type="scientific">Erythroxylum novogranatense</name>
    <dbReference type="NCBI Taxonomy" id="1862640"/>
    <lineage>
        <taxon>Eukaryota</taxon>
        <taxon>Viridiplantae</taxon>
        <taxon>Streptophyta</taxon>
        <taxon>Embryophyta</taxon>
        <taxon>Tracheophyta</taxon>
        <taxon>Spermatophyta</taxon>
        <taxon>Magnoliopsida</taxon>
        <taxon>eudicotyledons</taxon>
        <taxon>Gunneridae</taxon>
        <taxon>Pentapetalae</taxon>
        <taxon>rosids</taxon>
        <taxon>fabids</taxon>
        <taxon>Malpighiales</taxon>
        <taxon>Erythroxylaceae</taxon>
        <taxon>Erythroxylum</taxon>
    </lineage>
</organism>
<comment type="similarity">
    <text evidence="1">Belongs to the plant acyltransferase family.</text>
</comment>
<keyword evidence="3" id="KW-0012">Acyltransferase</keyword>
<evidence type="ECO:0000313" key="5">
    <source>
        <dbReference type="Proteomes" id="UP001159364"/>
    </source>
</evidence>
<name>A0AAV8TZZ8_9ROSI</name>
<sequence>MYAPVVLFYSEPGKEFNKNVDDHLKTSLSKALSHFYPFAGRFKDCFSIDCNDRGASYTRAQLLPCNPHDRSADLRNRLILAVQVNIFTCGGVAIGVCIWHSVASASVLASFVGSWAAVARGAAIDSDGIVVDCTSLFPPQDLGGFSTGQYSDRDVLPGLVTKRFLFEASMVAALRDKIGSIGPSSDRPTRVESLSALIWSAAIGIAQEKDQPPYKVHLGILTVDLRKRMNPPLPERCIGNICQFSVSQWPLSMNASEYNGLARTLSQSLRIINDEYLRELHADGSYLELMKHGRDEQAVKYIGGVITISSWCWIPFYETDFGWGKLTWLGTAMGLNNLVVFIDAQDGEGIEALVTLSKENMAKFERNPGIVEYATFFSAHI</sequence>
<accession>A0AAV8TZZ8</accession>
<dbReference type="PANTHER" id="PTHR31623">
    <property type="entry name" value="F21J9.9"/>
    <property type="match status" value="1"/>
</dbReference>
<dbReference type="PANTHER" id="PTHR31623:SF28">
    <property type="entry name" value="BAHD ACYLTRANSFERASE"/>
    <property type="match status" value="1"/>
</dbReference>
<comment type="caution">
    <text evidence="4">The sequence shown here is derived from an EMBL/GenBank/DDBJ whole genome shotgun (WGS) entry which is preliminary data.</text>
</comment>
<evidence type="ECO:0000313" key="4">
    <source>
        <dbReference type="EMBL" id="KAJ8771258.1"/>
    </source>
</evidence>
<proteinExistence type="inferred from homology"/>
<evidence type="ECO:0000256" key="3">
    <source>
        <dbReference type="ARBA" id="ARBA00023315"/>
    </source>
</evidence>
<protein>
    <submittedName>
        <fullName evidence="4">Uncharacterized protein</fullName>
    </submittedName>
</protein>
<dbReference type="Pfam" id="PF02458">
    <property type="entry name" value="Transferase"/>
    <property type="match status" value="1"/>
</dbReference>
<keyword evidence="5" id="KW-1185">Reference proteome</keyword>
<reference evidence="4 5" key="1">
    <citation type="submission" date="2021-09" db="EMBL/GenBank/DDBJ databases">
        <title>Genomic insights and catalytic innovation underlie evolution of tropane alkaloids biosynthesis.</title>
        <authorList>
            <person name="Wang Y.-J."/>
            <person name="Tian T."/>
            <person name="Huang J.-P."/>
            <person name="Huang S.-X."/>
        </authorList>
    </citation>
    <scope>NUCLEOTIDE SEQUENCE [LARGE SCALE GENOMIC DNA]</scope>
    <source>
        <strain evidence="4">KIB-2018</strain>
        <tissue evidence="4">Leaf</tissue>
    </source>
</reference>
<dbReference type="Proteomes" id="UP001159364">
    <property type="component" value="Linkage Group LG02"/>
</dbReference>
<evidence type="ECO:0000256" key="1">
    <source>
        <dbReference type="ARBA" id="ARBA00009861"/>
    </source>
</evidence>
<dbReference type="EMBL" id="JAIWQS010000002">
    <property type="protein sequence ID" value="KAJ8771258.1"/>
    <property type="molecule type" value="Genomic_DNA"/>
</dbReference>
<keyword evidence="2" id="KW-0808">Transferase</keyword>
<evidence type="ECO:0000256" key="2">
    <source>
        <dbReference type="ARBA" id="ARBA00022679"/>
    </source>
</evidence>
<dbReference type="GO" id="GO:0016746">
    <property type="term" value="F:acyltransferase activity"/>
    <property type="evidence" value="ECO:0007669"/>
    <property type="project" value="UniProtKB-KW"/>
</dbReference>
<gene>
    <name evidence="4" type="ORF">K2173_026435</name>
</gene>
<dbReference type="AlphaFoldDB" id="A0AAV8TZZ8"/>
<dbReference type="InterPro" id="IPR023213">
    <property type="entry name" value="CAT-like_dom_sf"/>
</dbReference>
<dbReference type="Gene3D" id="3.30.559.10">
    <property type="entry name" value="Chloramphenicol acetyltransferase-like domain"/>
    <property type="match status" value="3"/>
</dbReference>